<dbReference type="PANTHER" id="PTHR43048:SF3">
    <property type="entry name" value="METHYLMALONYL-COA EPIMERASE, MITOCHONDRIAL"/>
    <property type="match status" value="1"/>
</dbReference>
<dbReference type="PROSITE" id="PS51819">
    <property type="entry name" value="VOC"/>
    <property type="match status" value="2"/>
</dbReference>
<keyword evidence="3" id="KW-0560">Oxidoreductase</keyword>
<accession>A0A1G8FRF4</accession>
<dbReference type="OrthoDB" id="9788468at2"/>
<proteinExistence type="predicted"/>
<dbReference type="Pfam" id="PF13669">
    <property type="entry name" value="Glyoxalase_4"/>
    <property type="match status" value="2"/>
</dbReference>
<feature type="domain" description="VOC" evidence="2">
    <location>
        <begin position="10"/>
        <end position="152"/>
    </location>
</feature>
<gene>
    <name evidence="3" type="ORF">SAMN05216352_10348</name>
</gene>
<keyword evidence="3" id="KW-0223">Dioxygenase</keyword>
<evidence type="ECO:0000256" key="1">
    <source>
        <dbReference type="ARBA" id="ARBA00022723"/>
    </source>
</evidence>
<dbReference type="SUPFAM" id="SSF54593">
    <property type="entry name" value="Glyoxalase/Bleomycin resistance protein/Dihydroxybiphenyl dioxygenase"/>
    <property type="match status" value="2"/>
</dbReference>
<dbReference type="InterPro" id="IPR051785">
    <property type="entry name" value="MMCE/EMCE_epimerase"/>
</dbReference>
<feature type="domain" description="VOC" evidence="2">
    <location>
        <begin position="173"/>
        <end position="312"/>
    </location>
</feature>
<dbReference type="Gene3D" id="3.10.180.10">
    <property type="entry name" value="2,3-Dihydroxybiphenyl 1,2-Dioxygenase, domain 1"/>
    <property type="match status" value="2"/>
</dbReference>
<reference evidence="3 4" key="1">
    <citation type="submission" date="2016-10" db="EMBL/GenBank/DDBJ databases">
        <authorList>
            <person name="de Groot N.N."/>
        </authorList>
    </citation>
    <scope>NUCLEOTIDE SEQUENCE [LARGE SCALE GENOMIC DNA]</scope>
    <source>
        <strain evidence="4">P4B,CCM 7963,CECT 7998,DSM 25260,IBRC-M 10614,KCTC 13821</strain>
    </source>
</reference>
<name>A0A1G8FRF4_9BACI</name>
<dbReference type="RefSeq" id="WP_091582243.1">
    <property type="nucleotide sequence ID" value="NZ_FNDU01000003.1"/>
</dbReference>
<organism evidence="3 4">
    <name type="scientific">Alteribacillus bidgolensis</name>
    <dbReference type="NCBI Taxonomy" id="930129"/>
    <lineage>
        <taxon>Bacteria</taxon>
        <taxon>Bacillati</taxon>
        <taxon>Bacillota</taxon>
        <taxon>Bacilli</taxon>
        <taxon>Bacillales</taxon>
        <taxon>Bacillaceae</taxon>
        <taxon>Alteribacillus</taxon>
    </lineage>
</organism>
<dbReference type="GO" id="GO:0046491">
    <property type="term" value="P:L-methylmalonyl-CoA metabolic process"/>
    <property type="evidence" value="ECO:0007669"/>
    <property type="project" value="TreeGrafter"/>
</dbReference>
<dbReference type="STRING" id="930129.SAMN05216352_10348"/>
<dbReference type="GO" id="GO:0051213">
    <property type="term" value="F:dioxygenase activity"/>
    <property type="evidence" value="ECO:0007669"/>
    <property type="project" value="UniProtKB-KW"/>
</dbReference>
<dbReference type="InterPro" id="IPR029068">
    <property type="entry name" value="Glyas_Bleomycin-R_OHBP_Dase"/>
</dbReference>
<dbReference type="GO" id="GO:0046872">
    <property type="term" value="F:metal ion binding"/>
    <property type="evidence" value="ECO:0007669"/>
    <property type="project" value="UniProtKB-KW"/>
</dbReference>
<keyword evidence="4" id="KW-1185">Reference proteome</keyword>
<protein>
    <submittedName>
        <fullName evidence="3">Glyoxalase/Bleomycin resistance protein/Dioxygenase superfamily protein</fullName>
    </submittedName>
</protein>
<sequence>MSPGLLGTKTVDQIAFVVEDIEKASENFAELLGIPKPEWFLTGRHDHSQVFYKGEPSDTQSKLIFIDTASVQIELMEVNDEPSTMKDYLEAHGEGIHHIAFVIDKISNRIDSLNESGYELLQSGEFTSDNKGRYAYLDTEEECKTIIELLERETAQPKQVKDLIADPLFGSQTITQIALVVEDIDSAAEHYSRFLNMETPKKITEGPQDITKVEYKGTPTKADATFMFFQTPTIEIELIQPGKEPSAWKDHLTQYGEGVHHISFETDYLEDRLSAFEGYSVIQKGNFWNGNGRYAYLDTQDDFKVIIELLERSN</sequence>
<keyword evidence="1" id="KW-0479">Metal-binding</keyword>
<dbReference type="PANTHER" id="PTHR43048">
    <property type="entry name" value="METHYLMALONYL-COA EPIMERASE"/>
    <property type="match status" value="1"/>
</dbReference>
<dbReference type="InterPro" id="IPR037523">
    <property type="entry name" value="VOC_core"/>
</dbReference>
<evidence type="ECO:0000313" key="4">
    <source>
        <dbReference type="Proteomes" id="UP000199017"/>
    </source>
</evidence>
<dbReference type="AlphaFoldDB" id="A0A1G8FRF4"/>
<dbReference type="Proteomes" id="UP000199017">
    <property type="component" value="Unassembled WGS sequence"/>
</dbReference>
<evidence type="ECO:0000313" key="3">
    <source>
        <dbReference type="EMBL" id="SDH84516.1"/>
    </source>
</evidence>
<evidence type="ECO:0000259" key="2">
    <source>
        <dbReference type="PROSITE" id="PS51819"/>
    </source>
</evidence>
<dbReference type="GO" id="GO:0004493">
    <property type="term" value="F:methylmalonyl-CoA epimerase activity"/>
    <property type="evidence" value="ECO:0007669"/>
    <property type="project" value="TreeGrafter"/>
</dbReference>
<dbReference type="EMBL" id="FNDU01000003">
    <property type="protein sequence ID" value="SDH84516.1"/>
    <property type="molecule type" value="Genomic_DNA"/>
</dbReference>